<dbReference type="Proteomes" id="UP000198629">
    <property type="component" value="Unassembled WGS sequence"/>
</dbReference>
<proteinExistence type="predicted"/>
<dbReference type="RefSeq" id="WP_091469829.1">
    <property type="nucleotide sequence ID" value="NZ_FNFX01000001.1"/>
</dbReference>
<evidence type="ECO:0000259" key="1">
    <source>
        <dbReference type="Pfam" id="PF13400"/>
    </source>
</evidence>
<dbReference type="InterPro" id="IPR028087">
    <property type="entry name" value="Tad_N"/>
</dbReference>
<keyword evidence="3" id="KW-1185">Reference proteome</keyword>
<dbReference type="AlphaFoldDB" id="A0A1G9A340"/>
<sequence>MRHPPRTRGQFQRGAIGLVGVLVLLLAVLLTALVVDSGRLWMQKKQLQSIADMSAISAARHLGCNATLQNVMQMAQVAATNNGFSGQLSAAPNQVLLGKLETVQGIRQFTADGSHDAVYVRTTREVPGSLMAGGLLGHTVILRAEAVSVADPLLAAFSAGSFTASLSSEQSTLLNKLLGGMLGAPLNLDVLTYRGIANTRITLQDILAVSGQVGTLQGLLNTDMQVGDLLALFANAANQSGVADLQIVAAMQTIANLAVNQASVRLGDILAVTTPDASAAATVGLNALSLISTTAMVANGQHALTIPLAINIPSITSINAQVTIVEPPQLAIGPAAGEGALCTTVRTAQVRAKVGVLVNIPLLASIDLALGAEVAPGSAGLRTIVQDDGESEVTIEAKPGIAALVLSNNDGTGLARISTLLGLPLASIGLNLPLQPANAQTLEYTVENPVRNHLPQTQSVASPLGSSLGNALAQPNLLNVTLLGILDLGIVSNVVSTIISPLLSEIGRVLLDPLLNLLGIRVGGMDITLEDVQYRQEKPLVI</sequence>
<accession>A0A1G9A340</accession>
<evidence type="ECO:0000313" key="2">
    <source>
        <dbReference type="EMBL" id="SDK21667.1"/>
    </source>
</evidence>
<dbReference type="OrthoDB" id="8534992at2"/>
<gene>
    <name evidence="2" type="ORF">SAMN05192566_0659</name>
</gene>
<evidence type="ECO:0000313" key="3">
    <source>
        <dbReference type="Proteomes" id="UP000198629"/>
    </source>
</evidence>
<dbReference type="EMBL" id="FNFX01000001">
    <property type="protein sequence ID" value="SDK21667.1"/>
    <property type="molecule type" value="Genomic_DNA"/>
</dbReference>
<dbReference type="Pfam" id="PF13400">
    <property type="entry name" value="Tad"/>
    <property type="match status" value="1"/>
</dbReference>
<protein>
    <submittedName>
        <fullName evidence="2">Uncharacterized membrane protein</fullName>
    </submittedName>
</protein>
<reference evidence="3" key="1">
    <citation type="submission" date="2016-10" db="EMBL/GenBank/DDBJ databases">
        <authorList>
            <person name="Varghese N."/>
            <person name="Submissions S."/>
        </authorList>
    </citation>
    <scope>NUCLEOTIDE SEQUENCE [LARGE SCALE GENOMIC DNA]</scope>
    <source>
        <strain evidence="3">CBMB127</strain>
    </source>
</reference>
<feature type="domain" description="Putative Flp pilus-assembly TadG-like N-terminal" evidence="1">
    <location>
        <begin position="14"/>
        <end position="60"/>
    </location>
</feature>
<dbReference type="STRING" id="492660.SAMN05192566_0659"/>
<organism evidence="2 3">
    <name type="scientific">Methylophilus rhizosphaerae</name>
    <dbReference type="NCBI Taxonomy" id="492660"/>
    <lineage>
        <taxon>Bacteria</taxon>
        <taxon>Pseudomonadati</taxon>
        <taxon>Pseudomonadota</taxon>
        <taxon>Betaproteobacteria</taxon>
        <taxon>Nitrosomonadales</taxon>
        <taxon>Methylophilaceae</taxon>
        <taxon>Methylophilus</taxon>
    </lineage>
</organism>
<name>A0A1G9A340_9PROT</name>